<feature type="region of interest" description="Disordered" evidence="1">
    <location>
        <begin position="48"/>
        <end position="68"/>
    </location>
</feature>
<organism evidence="2 3">
    <name type="scientific">Pseudo-nitzschia multistriata</name>
    <dbReference type="NCBI Taxonomy" id="183589"/>
    <lineage>
        <taxon>Eukaryota</taxon>
        <taxon>Sar</taxon>
        <taxon>Stramenopiles</taxon>
        <taxon>Ochrophyta</taxon>
        <taxon>Bacillariophyta</taxon>
        <taxon>Bacillariophyceae</taxon>
        <taxon>Bacillariophycidae</taxon>
        <taxon>Bacillariales</taxon>
        <taxon>Bacillariaceae</taxon>
        <taxon>Pseudo-nitzschia</taxon>
    </lineage>
</organism>
<accession>A0A448Z347</accession>
<reference evidence="2 3" key="1">
    <citation type="submission" date="2019-01" db="EMBL/GenBank/DDBJ databases">
        <authorList>
            <person name="Ferrante I. M."/>
        </authorList>
    </citation>
    <scope>NUCLEOTIDE SEQUENCE [LARGE SCALE GENOMIC DNA]</scope>
    <source>
        <strain evidence="2 3">B856</strain>
    </source>
</reference>
<dbReference type="EMBL" id="CAACVS010000089">
    <property type="protein sequence ID" value="VEU36415.1"/>
    <property type="molecule type" value="Genomic_DNA"/>
</dbReference>
<evidence type="ECO:0000256" key="1">
    <source>
        <dbReference type="SAM" id="MobiDB-lite"/>
    </source>
</evidence>
<evidence type="ECO:0000313" key="2">
    <source>
        <dbReference type="EMBL" id="VEU36415.1"/>
    </source>
</evidence>
<dbReference type="Proteomes" id="UP000291116">
    <property type="component" value="Unassembled WGS sequence"/>
</dbReference>
<dbReference type="OrthoDB" id="48420at2759"/>
<proteinExistence type="predicted"/>
<evidence type="ECO:0000313" key="3">
    <source>
        <dbReference type="Proteomes" id="UP000291116"/>
    </source>
</evidence>
<dbReference type="AlphaFoldDB" id="A0A448Z347"/>
<name>A0A448Z347_9STRA</name>
<sequence length="76" mass="8371">MDTEQLKPIPCKVKCCLKELSPANQVVLRGYIATLRAELKDKDDEIRKFQQNGGDPEAKKAKCGEPASSCKKGCCD</sequence>
<gene>
    <name evidence="2" type="ORF">PSNMU_V1.4_AUG-EV-PASAV3_0031710</name>
</gene>
<protein>
    <submittedName>
        <fullName evidence="2">Uncharacterized protein</fullName>
    </submittedName>
</protein>
<keyword evidence="3" id="KW-1185">Reference proteome</keyword>